<evidence type="ECO:0000313" key="3">
    <source>
        <dbReference type="Proteomes" id="UP001175271"/>
    </source>
</evidence>
<evidence type="ECO:0000256" key="1">
    <source>
        <dbReference type="SAM" id="SignalP"/>
    </source>
</evidence>
<sequence length="284" mass="32568">MRRRLALFCLLGLSLVYAHIFVRSIPMGITLIATESHSGYFTSLDDCVKRWYFEPIKAVMYNNVTRWCYGSENLLGMEKTVGNPNERTYLLTRTSTNICNANATKEIVDIIAADLQGCHETWFPITVNGTTNCYYVMKDKEYTKYYTNTTEYVHACPKVRATATAAIITSEEQEIAIRKAAFAHNHLRNVMDRRLIIGMVPGSTPIAEHYNHPWCFKWMDGGNHFRKLNTNASSTNCTLNTRNYYAFLSQQLSDPWHICDSHAEFPALLCQYKLREIEEPSEAS</sequence>
<accession>A0AA39HZP8</accession>
<reference evidence="2" key="1">
    <citation type="submission" date="2023-06" db="EMBL/GenBank/DDBJ databases">
        <title>Genomic analysis of the entomopathogenic nematode Steinernema hermaphroditum.</title>
        <authorList>
            <person name="Schwarz E.M."/>
            <person name="Heppert J.K."/>
            <person name="Baniya A."/>
            <person name="Schwartz H.T."/>
            <person name="Tan C.-H."/>
            <person name="Antoshechkin I."/>
            <person name="Sternberg P.W."/>
            <person name="Goodrich-Blair H."/>
            <person name="Dillman A.R."/>
        </authorList>
    </citation>
    <scope>NUCLEOTIDE SEQUENCE</scope>
    <source>
        <strain evidence="2">PS9179</strain>
        <tissue evidence="2">Whole animal</tissue>
    </source>
</reference>
<name>A0AA39HZP8_9BILA</name>
<dbReference type="EMBL" id="JAUCMV010000002">
    <property type="protein sequence ID" value="KAK0415116.1"/>
    <property type="molecule type" value="Genomic_DNA"/>
</dbReference>
<comment type="caution">
    <text evidence="2">The sequence shown here is derived from an EMBL/GenBank/DDBJ whole genome shotgun (WGS) entry which is preliminary data.</text>
</comment>
<keyword evidence="1" id="KW-0732">Signal</keyword>
<feature type="chain" id="PRO_5041331091" description="C-type lectin domain-containing protein" evidence="1">
    <location>
        <begin position="19"/>
        <end position="284"/>
    </location>
</feature>
<keyword evidence="3" id="KW-1185">Reference proteome</keyword>
<evidence type="ECO:0000313" key="2">
    <source>
        <dbReference type="EMBL" id="KAK0415116.1"/>
    </source>
</evidence>
<dbReference type="Proteomes" id="UP001175271">
    <property type="component" value="Unassembled WGS sequence"/>
</dbReference>
<feature type="signal peptide" evidence="1">
    <location>
        <begin position="1"/>
        <end position="18"/>
    </location>
</feature>
<organism evidence="2 3">
    <name type="scientific">Steinernema hermaphroditum</name>
    <dbReference type="NCBI Taxonomy" id="289476"/>
    <lineage>
        <taxon>Eukaryota</taxon>
        <taxon>Metazoa</taxon>
        <taxon>Ecdysozoa</taxon>
        <taxon>Nematoda</taxon>
        <taxon>Chromadorea</taxon>
        <taxon>Rhabditida</taxon>
        <taxon>Tylenchina</taxon>
        <taxon>Panagrolaimomorpha</taxon>
        <taxon>Strongyloidoidea</taxon>
        <taxon>Steinernematidae</taxon>
        <taxon>Steinernema</taxon>
    </lineage>
</organism>
<gene>
    <name evidence="2" type="ORF">QR680_011779</name>
</gene>
<protein>
    <recommendedName>
        <fullName evidence="4">C-type lectin domain-containing protein</fullName>
    </recommendedName>
</protein>
<dbReference type="AlphaFoldDB" id="A0AA39HZP8"/>
<proteinExistence type="predicted"/>
<evidence type="ECO:0008006" key="4">
    <source>
        <dbReference type="Google" id="ProtNLM"/>
    </source>
</evidence>